<dbReference type="Pfam" id="PF03745">
    <property type="entry name" value="DUF309"/>
    <property type="match status" value="1"/>
</dbReference>
<name>A0ABM9BX19_9BACL</name>
<accession>A0ABM9BX19</accession>
<organism evidence="1 2">
    <name type="scientific">Paenibacillus allorhizoplanae</name>
    <dbReference type="NCBI Taxonomy" id="2905648"/>
    <lineage>
        <taxon>Bacteria</taxon>
        <taxon>Bacillati</taxon>
        <taxon>Bacillota</taxon>
        <taxon>Bacilli</taxon>
        <taxon>Bacillales</taxon>
        <taxon>Paenibacillaceae</taxon>
        <taxon>Paenibacillus</taxon>
    </lineage>
</organism>
<keyword evidence="2" id="KW-1185">Reference proteome</keyword>
<evidence type="ECO:0000313" key="2">
    <source>
        <dbReference type="Proteomes" id="UP000838821"/>
    </source>
</evidence>
<evidence type="ECO:0000313" key="1">
    <source>
        <dbReference type="EMBL" id="CAH1196836.1"/>
    </source>
</evidence>
<gene>
    <name evidence="1" type="ORF">PAECIP111891_00970</name>
</gene>
<dbReference type="RefSeq" id="WP_236285115.1">
    <property type="nucleotide sequence ID" value="NZ_CAKMMW010000002.1"/>
</dbReference>
<dbReference type="EMBL" id="CAKMMW010000002">
    <property type="protein sequence ID" value="CAH1196836.1"/>
    <property type="molecule type" value="Genomic_DNA"/>
</dbReference>
<sequence>MTQYPEAYTDYLCYFHGARDYFECHEVMEEYWKEHPKDPARLTYVGLIQIAVGMYHSRRGNYAGAVKMLRSAANNLQSEDVRTLGLDDVELQARIVQAWQAIETENYLFEDMNLPISDPELLNLCLELCQLKGWNWQTSSPMSDEMIIHKHTRRDRSEVIEERARQQVIRKELGENR</sequence>
<dbReference type="PANTHER" id="PTHR34796:SF1">
    <property type="entry name" value="EXPRESSED PROTEIN"/>
    <property type="match status" value="1"/>
</dbReference>
<dbReference type="PANTHER" id="PTHR34796">
    <property type="entry name" value="EXPRESSED PROTEIN"/>
    <property type="match status" value="1"/>
</dbReference>
<protein>
    <recommendedName>
        <fullName evidence="3">DUF309 domain-containing protein</fullName>
    </recommendedName>
</protein>
<reference evidence="1" key="1">
    <citation type="submission" date="2022-01" db="EMBL/GenBank/DDBJ databases">
        <authorList>
            <person name="Criscuolo A."/>
        </authorList>
    </citation>
    <scope>NUCLEOTIDE SEQUENCE</scope>
    <source>
        <strain evidence="1">CIP111891</strain>
    </source>
</reference>
<proteinExistence type="predicted"/>
<evidence type="ECO:0008006" key="3">
    <source>
        <dbReference type="Google" id="ProtNLM"/>
    </source>
</evidence>
<comment type="caution">
    <text evidence="1">The sequence shown here is derived from an EMBL/GenBank/DDBJ whole genome shotgun (WGS) entry which is preliminary data.</text>
</comment>
<dbReference type="InterPro" id="IPR023203">
    <property type="entry name" value="TTHA0068_sf"/>
</dbReference>
<dbReference type="SUPFAM" id="SSF140663">
    <property type="entry name" value="TTHA0068-like"/>
    <property type="match status" value="1"/>
</dbReference>
<dbReference type="Gene3D" id="1.10.3450.10">
    <property type="entry name" value="TTHA0068-like"/>
    <property type="match status" value="1"/>
</dbReference>
<dbReference type="Proteomes" id="UP000838821">
    <property type="component" value="Unassembled WGS sequence"/>
</dbReference>
<dbReference type="InterPro" id="IPR005500">
    <property type="entry name" value="DUF309"/>
</dbReference>